<protein>
    <submittedName>
        <fullName evidence="1">Uncharacterized protein</fullName>
    </submittedName>
</protein>
<reference evidence="1" key="1">
    <citation type="submission" date="2022-08" db="EMBL/GenBank/DDBJ databases">
        <title>Genome sequencing of akame (Lates japonicus).</title>
        <authorList>
            <person name="Hashiguchi Y."/>
            <person name="Takahashi H."/>
        </authorList>
    </citation>
    <scope>NUCLEOTIDE SEQUENCE</scope>
    <source>
        <strain evidence="1">Kochi</strain>
    </source>
</reference>
<name>A0AAD3RJX4_LATJO</name>
<keyword evidence="2" id="KW-1185">Reference proteome</keyword>
<dbReference type="Proteomes" id="UP001279410">
    <property type="component" value="Unassembled WGS sequence"/>
</dbReference>
<gene>
    <name evidence="1" type="ORF">AKAME5_002249700</name>
</gene>
<dbReference type="EMBL" id="BRZM01000534">
    <property type="protein sequence ID" value="GLD71176.1"/>
    <property type="molecule type" value="Genomic_DNA"/>
</dbReference>
<dbReference type="AlphaFoldDB" id="A0AAD3RJX4"/>
<proteinExistence type="predicted"/>
<evidence type="ECO:0000313" key="2">
    <source>
        <dbReference type="Proteomes" id="UP001279410"/>
    </source>
</evidence>
<organism evidence="1 2">
    <name type="scientific">Lates japonicus</name>
    <name type="common">Japanese lates</name>
    <dbReference type="NCBI Taxonomy" id="270547"/>
    <lineage>
        <taxon>Eukaryota</taxon>
        <taxon>Metazoa</taxon>
        <taxon>Chordata</taxon>
        <taxon>Craniata</taxon>
        <taxon>Vertebrata</taxon>
        <taxon>Euteleostomi</taxon>
        <taxon>Actinopterygii</taxon>
        <taxon>Neopterygii</taxon>
        <taxon>Teleostei</taxon>
        <taxon>Neoteleostei</taxon>
        <taxon>Acanthomorphata</taxon>
        <taxon>Carangaria</taxon>
        <taxon>Carangaria incertae sedis</taxon>
        <taxon>Centropomidae</taxon>
        <taxon>Lates</taxon>
    </lineage>
</organism>
<evidence type="ECO:0000313" key="1">
    <source>
        <dbReference type="EMBL" id="GLD71176.1"/>
    </source>
</evidence>
<comment type="caution">
    <text evidence="1">The sequence shown here is derived from an EMBL/GenBank/DDBJ whole genome shotgun (WGS) entry which is preliminary data.</text>
</comment>
<sequence length="137" mass="15770">MSEYLKRHRMFVTNEQRLREELRRLEGQLSGHLTILKNSLLYDGQMSSRGFKIWVNGASFHVQMLIHEARLDFSWCVLAEVRSSVAPLVLAQRYCNNIHHISLSDLHPRATVARLPQLLRCALMSLRNGRSSSVGDQ</sequence>
<accession>A0AAD3RJX4</accession>